<evidence type="ECO:0000313" key="2">
    <source>
        <dbReference type="Proteomes" id="UP000001601"/>
    </source>
</evidence>
<evidence type="ECO:0000313" key="1">
    <source>
        <dbReference type="EMBL" id="EAQ50581.1"/>
    </source>
</evidence>
<sequence length="170" mass="19155">MRNLLFILASVFLFSACESEQKESSSINPINWEKRRATLPEQDSLQKAKTYLGIYSEIYSTSEHLTHDLTVTVSLRNTSETQELVLTSGSYYDTTGKLIHTYFDFPIALKPLETVEIIIEEGDKTGGTGGNFIFNWLDDPNVTDPIFESIMISTRGTQGLSFITQGKRIE</sequence>
<evidence type="ECO:0008006" key="3">
    <source>
        <dbReference type="Google" id="ProtNLM"/>
    </source>
</evidence>
<organism evidence="1 2">
    <name type="scientific">Leeuwenhoekiella blandensis (strain CECT 7118 / CCUG 51940 / KCTC 22103 / MED217)</name>
    <name type="common">Flavobacterium sp. (strain MED217)</name>
    <dbReference type="NCBI Taxonomy" id="398720"/>
    <lineage>
        <taxon>Bacteria</taxon>
        <taxon>Pseudomonadati</taxon>
        <taxon>Bacteroidota</taxon>
        <taxon>Flavobacteriia</taxon>
        <taxon>Flavobacteriales</taxon>
        <taxon>Flavobacteriaceae</taxon>
        <taxon>Leeuwenhoekiella</taxon>
    </lineage>
</organism>
<dbReference type="Pfam" id="PF11322">
    <property type="entry name" value="DUF3124"/>
    <property type="match status" value="1"/>
</dbReference>
<dbReference type="Proteomes" id="UP000001601">
    <property type="component" value="Unassembled WGS sequence"/>
</dbReference>
<dbReference type="PROSITE" id="PS51257">
    <property type="entry name" value="PROKAR_LIPOPROTEIN"/>
    <property type="match status" value="1"/>
</dbReference>
<reference evidence="1 2" key="1">
    <citation type="journal article" date="2007" name="Nature">
        <title>Light stimulates growth of proteorhodopsin-containing marine Flavobacteria.</title>
        <authorList>
            <person name="Gomez-Consarnau L."/>
            <person name="Gonzalez J.M."/>
            <person name="Coll-Llado M."/>
            <person name="Gourdon P."/>
            <person name="Pascher T."/>
            <person name="Neutze R."/>
            <person name="Pedros-Alio C."/>
            <person name="Pinhassi J."/>
        </authorList>
    </citation>
    <scope>NUCLEOTIDE SEQUENCE [LARGE SCALE GENOMIC DNA]</scope>
    <source>
        <strain evidence="1 2">MED217</strain>
    </source>
</reference>
<dbReference type="HOGENOM" id="CLU_112039_2_0_10"/>
<dbReference type="STRING" id="398720.MED217_06097"/>
<dbReference type="InterPro" id="IPR021471">
    <property type="entry name" value="DUF3124"/>
</dbReference>
<proteinExistence type="predicted"/>
<accession>A3XIP5</accession>
<dbReference type="RefSeq" id="WP_009779603.1">
    <property type="nucleotide sequence ID" value="NZ_CH672395.1"/>
</dbReference>
<dbReference type="EMBL" id="AANC01000002">
    <property type="protein sequence ID" value="EAQ50581.1"/>
    <property type="molecule type" value="Genomic_DNA"/>
</dbReference>
<gene>
    <name evidence="1" type="ORF">MED217_06097</name>
</gene>
<dbReference type="eggNOG" id="ENOG5032TD0">
    <property type="taxonomic scope" value="Bacteria"/>
</dbReference>
<name>A3XIP5_LEEBM</name>
<dbReference type="AlphaFoldDB" id="A3XIP5"/>
<protein>
    <recommendedName>
        <fullName evidence="3">DUF3124 domain-containing protein</fullName>
    </recommendedName>
</protein>
<dbReference type="OrthoDB" id="283474at2"/>
<comment type="caution">
    <text evidence="1">The sequence shown here is derived from an EMBL/GenBank/DDBJ whole genome shotgun (WGS) entry which is preliminary data.</text>
</comment>
<keyword evidence="2" id="KW-1185">Reference proteome</keyword>